<comment type="catalytic activity">
    <reaction evidence="7 8">
        <text>RNA(n) + a ribonucleoside 5'-triphosphate = RNA(n+1) + diphosphate</text>
        <dbReference type="Rhea" id="RHEA:21248"/>
        <dbReference type="Rhea" id="RHEA-COMP:14527"/>
        <dbReference type="Rhea" id="RHEA-COMP:17342"/>
        <dbReference type="ChEBI" id="CHEBI:33019"/>
        <dbReference type="ChEBI" id="CHEBI:61557"/>
        <dbReference type="ChEBI" id="CHEBI:140395"/>
        <dbReference type="EC" id="2.7.7.6"/>
    </reaction>
</comment>
<evidence type="ECO:0000256" key="5">
    <source>
        <dbReference type="ARBA" id="ARBA00022695"/>
    </source>
</evidence>
<dbReference type="GO" id="GO:0003677">
    <property type="term" value="F:DNA binding"/>
    <property type="evidence" value="ECO:0007669"/>
    <property type="project" value="InterPro"/>
</dbReference>
<dbReference type="GO" id="GO:0000428">
    <property type="term" value="C:DNA-directed RNA polymerase complex"/>
    <property type="evidence" value="ECO:0007669"/>
    <property type="project" value="UniProtKB-KW"/>
</dbReference>
<evidence type="ECO:0000256" key="4">
    <source>
        <dbReference type="ARBA" id="ARBA00022679"/>
    </source>
</evidence>
<gene>
    <name evidence="10" type="ORF">RGQ29_022640</name>
</gene>
<dbReference type="InterPro" id="IPR000722">
    <property type="entry name" value="RNA_pol_asu"/>
</dbReference>
<dbReference type="EC" id="2.7.7.6" evidence="8"/>
<protein>
    <recommendedName>
        <fullName evidence="8">DNA-directed RNA polymerase subunit</fullName>
        <ecNumber evidence="8">2.7.7.6</ecNumber>
    </recommendedName>
</protein>
<reference evidence="10 11" key="1">
    <citation type="journal article" date="2023" name="G3 (Bethesda)">
        <title>A haplotype-resolved chromosome-scale genome for Quercus rubra L. provides insights into the genetics of adaptive traits for red oak species.</title>
        <authorList>
            <person name="Kapoor B."/>
            <person name="Jenkins J."/>
            <person name="Schmutz J."/>
            <person name="Zhebentyayeva T."/>
            <person name="Kuelheim C."/>
            <person name="Coggeshall M."/>
            <person name="Heim C."/>
            <person name="Lasky J.R."/>
            <person name="Leites L."/>
            <person name="Islam-Faridi N."/>
            <person name="Romero-Severson J."/>
            <person name="DeLeo V.L."/>
            <person name="Lucas S.M."/>
            <person name="Lazic D."/>
            <person name="Gailing O."/>
            <person name="Carlson J."/>
            <person name="Staton M."/>
        </authorList>
    </citation>
    <scope>NUCLEOTIDE SEQUENCE [LARGE SCALE GENOMIC DNA]</scope>
    <source>
        <strain evidence="10">Pseudo-F2</strain>
    </source>
</reference>
<dbReference type="SUPFAM" id="SSF64484">
    <property type="entry name" value="beta and beta-prime subunits of DNA dependent RNA-polymerase"/>
    <property type="match status" value="1"/>
</dbReference>
<organism evidence="10 11">
    <name type="scientific">Quercus rubra</name>
    <name type="common">Northern red oak</name>
    <name type="synonym">Quercus borealis</name>
    <dbReference type="NCBI Taxonomy" id="3512"/>
    <lineage>
        <taxon>Eukaryota</taxon>
        <taxon>Viridiplantae</taxon>
        <taxon>Streptophyta</taxon>
        <taxon>Embryophyta</taxon>
        <taxon>Tracheophyta</taxon>
        <taxon>Spermatophyta</taxon>
        <taxon>Magnoliopsida</taxon>
        <taxon>eudicotyledons</taxon>
        <taxon>Gunneridae</taxon>
        <taxon>Pentapetalae</taxon>
        <taxon>rosids</taxon>
        <taxon>fabids</taxon>
        <taxon>Fagales</taxon>
        <taxon>Fagaceae</taxon>
        <taxon>Quercus</taxon>
    </lineage>
</organism>
<dbReference type="GO" id="GO:0003899">
    <property type="term" value="F:DNA-directed RNA polymerase activity"/>
    <property type="evidence" value="ECO:0007669"/>
    <property type="project" value="UniProtKB-EC"/>
</dbReference>
<keyword evidence="11" id="KW-1185">Reference proteome</keyword>
<evidence type="ECO:0000256" key="2">
    <source>
        <dbReference type="ARBA" id="ARBA00007207"/>
    </source>
</evidence>
<evidence type="ECO:0000256" key="1">
    <source>
        <dbReference type="ARBA" id="ARBA00004026"/>
    </source>
</evidence>
<dbReference type="PANTHER" id="PTHR19376:SF54">
    <property type="entry name" value="DNA-DIRECTED RNA POLYMERASE SUBUNIT BETA"/>
    <property type="match status" value="1"/>
</dbReference>
<evidence type="ECO:0000256" key="6">
    <source>
        <dbReference type="ARBA" id="ARBA00023163"/>
    </source>
</evidence>
<dbReference type="InterPro" id="IPR045867">
    <property type="entry name" value="DNA-dir_RpoC_beta_prime"/>
</dbReference>
<comment type="similarity">
    <text evidence="2">Belongs to the RNA polymerase beta' chain family. RpoC1 subfamily.</text>
</comment>
<keyword evidence="6 8" id="KW-0804">Transcription</keyword>
<evidence type="ECO:0000256" key="3">
    <source>
        <dbReference type="ARBA" id="ARBA00022478"/>
    </source>
</evidence>
<proteinExistence type="inferred from homology"/>
<dbReference type="EMBL" id="JAXUIC010000006">
    <property type="protein sequence ID" value="KAK4585051.1"/>
    <property type="molecule type" value="Genomic_DNA"/>
</dbReference>
<dbReference type="InterPro" id="IPR006592">
    <property type="entry name" value="RNA_pol_N"/>
</dbReference>
<evidence type="ECO:0000259" key="9">
    <source>
        <dbReference type="SMART" id="SM00663"/>
    </source>
</evidence>
<dbReference type="GO" id="GO:0006351">
    <property type="term" value="P:DNA-templated transcription"/>
    <property type="evidence" value="ECO:0007669"/>
    <property type="project" value="InterPro"/>
</dbReference>
<dbReference type="PANTHER" id="PTHR19376">
    <property type="entry name" value="DNA-DIRECTED RNA POLYMERASE"/>
    <property type="match status" value="1"/>
</dbReference>
<evidence type="ECO:0000256" key="8">
    <source>
        <dbReference type="RuleBase" id="RU004279"/>
    </source>
</evidence>
<dbReference type="AlphaFoldDB" id="A0AAN7F389"/>
<evidence type="ECO:0000256" key="7">
    <source>
        <dbReference type="ARBA" id="ARBA00048552"/>
    </source>
</evidence>
<keyword evidence="3 8" id="KW-0240">DNA-directed RNA polymerase</keyword>
<accession>A0AAN7F389</accession>
<dbReference type="Pfam" id="PF00623">
    <property type="entry name" value="RNA_pol_Rpb1_2"/>
    <property type="match status" value="1"/>
</dbReference>
<dbReference type="Gene3D" id="2.40.40.20">
    <property type="match status" value="1"/>
</dbReference>
<dbReference type="InterPro" id="IPR044893">
    <property type="entry name" value="RNA_pol_Rpb1_clamp_domain"/>
</dbReference>
<feature type="domain" description="RNA polymerase N-terminal" evidence="9">
    <location>
        <begin position="275"/>
        <end position="428"/>
    </location>
</feature>
<dbReference type="Pfam" id="PF04997">
    <property type="entry name" value="RNA_pol_Rpb1_1"/>
    <property type="match status" value="1"/>
</dbReference>
<dbReference type="Gene3D" id="4.10.860.120">
    <property type="entry name" value="RNA polymerase II, clamp domain"/>
    <property type="match status" value="1"/>
</dbReference>
<dbReference type="Proteomes" id="UP001324115">
    <property type="component" value="Unassembled WGS sequence"/>
</dbReference>
<dbReference type="SMART" id="SM00663">
    <property type="entry name" value="RPOLA_N"/>
    <property type="match status" value="1"/>
</dbReference>
<keyword evidence="4 8" id="KW-0808">Transferase</keyword>
<comment type="function">
    <text evidence="1 8">DNA-dependent RNA polymerase catalyzes the transcription of DNA into RNA using the four ribonucleoside triphosphates as substrates.</text>
</comment>
<evidence type="ECO:0000313" key="11">
    <source>
        <dbReference type="Proteomes" id="UP001324115"/>
    </source>
</evidence>
<sequence>MLGRHYRIAPFDERYEQEASRKLVFSELYEAISPQQISAWANKILPNGEIVGEVTKPYTFHYKTNKPEKDGLFCERIFGPIKSGICACGNYRVIGDEKEDPNFCEQCGVEFVDSRIRRYQMGYIKLACPVTHVWYLKRLPSYIANLLDKPLKELEGLVYCDVPIAKKPTFLLLRGSFEYEIQSWKYSIPLFFTTQGFDAFRNREMSTGAGAIREQLADLDLRIIIDYSLVEWKELGEEGPPGNEWESRKVGRRKDFLVRRIEIAKHFIRTNIEPEWMVLFLLPVLPPELRPIIQIDGGKLMRTDINELYRRVIYRNNTLIDLLATSRSTPGELVMCQEKLVQEAVDTLLDNGIREQPMRDGHNKVYKSFSDVIEGKEGRFRETLLGKWVDYSGRSVIVVGPSLSLHQCGLPCEIAIELFQPFVIRLRS</sequence>
<name>A0AAN7F389_QUERU</name>
<dbReference type="InterPro" id="IPR007080">
    <property type="entry name" value="RNA_pol_Rpb1_1"/>
</dbReference>
<comment type="caution">
    <text evidence="10">The sequence shown here is derived from an EMBL/GenBank/DDBJ whole genome shotgun (WGS) entry which is preliminary data.</text>
</comment>
<keyword evidence="5 8" id="KW-0548">Nucleotidyltransferase</keyword>
<evidence type="ECO:0000313" key="10">
    <source>
        <dbReference type="EMBL" id="KAK4585051.1"/>
    </source>
</evidence>